<evidence type="ECO:0000313" key="5">
    <source>
        <dbReference type="Proteomes" id="UP000244889"/>
    </source>
</evidence>
<dbReference type="PROSITE" id="PS51186">
    <property type="entry name" value="GNAT"/>
    <property type="match status" value="2"/>
</dbReference>
<dbReference type="RefSeq" id="WP_258230976.1">
    <property type="nucleotide sequence ID" value="NZ_OOHR01000004.1"/>
</dbReference>
<dbReference type="InterPro" id="IPR050680">
    <property type="entry name" value="YpeA/RimI_acetyltransf"/>
</dbReference>
<accession>A0A2R8F028</accession>
<reference evidence="5" key="1">
    <citation type="submission" date="2018-03" db="EMBL/GenBank/DDBJ databases">
        <authorList>
            <person name="Batty M. E."/>
            <person name="Batty M E."/>
        </authorList>
    </citation>
    <scope>NUCLEOTIDE SEQUENCE [LARGE SCALE GENOMIC DNA]</scope>
</reference>
<keyword evidence="1" id="KW-0808">Transferase</keyword>
<dbReference type="EMBL" id="OOHR01000004">
    <property type="protein sequence ID" value="SPM44711.1"/>
    <property type="molecule type" value="Genomic_DNA"/>
</dbReference>
<dbReference type="InterPro" id="IPR016181">
    <property type="entry name" value="Acyl_CoA_acyltransferase"/>
</dbReference>
<feature type="domain" description="N-acetyltransferase" evidence="3">
    <location>
        <begin position="132"/>
        <end position="293"/>
    </location>
</feature>
<dbReference type="PANTHER" id="PTHR43420">
    <property type="entry name" value="ACETYLTRANSFERASE"/>
    <property type="match status" value="1"/>
</dbReference>
<protein>
    <recommendedName>
        <fullName evidence="3">N-acetyltransferase domain-containing protein</fullName>
    </recommendedName>
</protein>
<proteinExistence type="predicted"/>
<evidence type="ECO:0000256" key="1">
    <source>
        <dbReference type="ARBA" id="ARBA00022679"/>
    </source>
</evidence>
<evidence type="ECO:0000313" key="4">
    <source>
        <dbReference type="EMBL" id="SPM44711.1"/>
    </source>
</evidence>
<evidence type="ECO:0000256" key="2">
    <source>
        <dbReference type="ARBA" id="ARBA00023315"/>
    </source>
</evidence>
<dbReference type="SUPFAM" id="SSF55729">
    <property type="entry name" value="Acyl-CoA N-acyltransferases (Nat)"/>
    <property type="match status" value="2"/>
</dbReference>
<sequence length="301" mass="34489">MNEHYAIGVRSRLNLAARVGEEYVGLISIDFPYPENASIYWLGILRDYHRIGIGKILSYEAFKQAKNRGAKTISVETLSPEETDENYLKTYQFYKSLGFAPLFNLKPEGYEWNMVYMLKSLNDLCENRTNDILIRSLIRKDIAVISESFNQIGWNKPASLFEGYLKEQEAGERIVWMAHVHEQFAGYITLKWQSQYPSFKAQRIPEIMDLNVLPVYRKMGIGSLLLDTAEKEAVTRREIVGIGFGLYAGADGGYGPAQRLYIKRGYIPDSKGVTYNYQPTKPGNSYPLDDDLVLWFTKKLS</sequence>
<dbReference type="Proteomes" id="UP000244889">
    <property type="component" value="Unassembled WGS sequence"/>
</dbReference>
<dbReference type="AlphaFoldDB" id="A0A2R8F028"/>
<organism evidence="4 5">
    <name type="scientific">Orientia tsutsugamushi</name>
    <name type="common">Rickettsia tsutsugamushi</name>
    <dbReference type="NCBI Taxonomy" id="784"/>
    <lineage>
        <taxon>Bacteria</taxon>
        <taxon>Pseudomonadati</taxon>
        <taxon>Pseudomonadota</taxon>
        <taxon>Alphaproteobacteria</taxon>
        <taxon>Rickettsiales</taxon>
        <taxon>Rickettsiaceae</taxon>
        <taxon>Rickettsieae</taxon>
        <taxon>Orientia</taxon>
    </lineage>
</organism>
<dbReference type="GO" id="GO:0016747">
    <property type="term" value="F:acyltransferase activity, transferring groups other than amino-acyl groups"/>
    <property type="evidence" value="ECO:0007669"/>
    <property type="project" value="InterPro"/>
</dbReference>
<keyword evidence="2" id="KW-0012">Acyltransferase</keyword>
<name>A0A2R8F028_ORITS</name>
<dbReference type="InterPro" id="IPR000182">
    <property type="entry name" value="GNAT_dom"/>
</dbReference>
<feature type="domain" description="N-acetyltransferase" evidence="3">
    <location>
        <begin position="1"/>
        <end position="122"/>
    </location>
</feature>
<evidence type="ECO:0000259" key="3">
    <source>
        <dbReference type="PROSITE" id="PS51186"/>
    </source>
</evidence>
<dbReference type="CDD" id="cd04301">
    <property type="entry name" value="NAT_SF"/>
    <property type="match status" value="1"/>
</dbReference>
<dbReference type="Pfam" id="PF00583">
    <property type="entry name" value="Acetyltransf_1"/>
    <property type="match status" value="2"/>
</dbReference>
<dbReference type="Gene3D" id="3.40.630.30">
    <property type="match status" value="2"/>
</dbReference>
<gene>
    <name evidence="4" type="ORF">FPW1038_01258</name>
</gene>